<dbReference type="HOGENOM" id="CLU_2596881_0_0_1"/>
<dbReference type="PANTHER" id="PTHR15502">
    <property type="entry name" value="CALCINEURIN-BINDING PROTEIN CABIN 1-RELATED"/>
    <property type="match status" value="1"/>
</dbReference>
<dbReference type="InterPro" id="IPR033053">
    <property type="entry name" value="Hir3/CABIN1"/>
</dbReference>
<evidence type="ECO:0000313" key="4">
    <source>
        <dbReference type="EnsemblMetazoa" id="CapteP87861"/>
    </source>
</evidence>
<organism evidence="3">
    <name type="scientific">Capitella teleta</name>
    <name type="common">Polychaete worm</name>
    <dbReference type="NCBI Taxonomy" id="283909"/>
    <lineage>
        <taxon>Eukaryota</taxon>
        <taxon>Metazoa</taxon>
        <taxon>Spiralia</taxon>
        <taxon>Lophotrochozoa</taxon>
        <taxon>Annelida</taxon>
        <taxon>Polychaeta</taxon>
        <taxon>Sedentaria</taxon>
        <taxon>Scolecida</taxon>
        <taxon>Capitellidae</taxon>
        <taxon>Capitella</taxon>
    </lineage>
</organism>
<comment type="subcellular location">
    <subcellularLocation>
        <location evidence="1">Nucleus</location>
    </subcellularLocation>
</comment>
<dbReference type="EMBL" id="KB294418">
    <property type="protein sequence ID" value="ELU14550.1"/>
    <property type="molecule type" value="Genomic_DNA"/>
</dbReference>
<proteinExistence type="predicted"/>
<evidence type="ECO:0000256" key="2">
    <source>
        <dbReference type="ARBA" id="ARBA00023242"/>
    </source>
</evidence>
<reference evidence="4" key="3">
    <citation type="submission" date="2015-06" db="UniProtKB">
        <authorList>
            <consortium name="EnsemblMetazoa"/>
        </authorList>
    </citation>
    <scope>IDENTIFICATION</scope>
</reference>
<dbReference type="PANTHER" id="PTHR15502:SF7">
    <property type="entry name" value="CALCINEURIN-BINDING PROTEIN CABIN-1"/>
    <property type="match status" value="1"/>
</dbReference>
<dbReference type="GO" id="GO:0031491">
    <property type="term" value="F:nucleosome binding"/>
    <property type="evidence" value="ECO:0007669"/>
    <property type="project" value="TreeGrafter"/>
</dbReference>
<evidence type="ECO:0000313" key="5">
    <source>
        <dbReference type="Proteomes" id="UP000014760"/>
    </source>
</evidence>
<dbReference type="GO" id="GO:0006325">
    <property type="term" value="P:chromatin organization"/>
    <property type="evidence" value="ECO:0007669"/>
    <property type="project" value="InterPro"/>
</dbReference>
<dbReference type="OrthoDB" id="77564at2759"/>
<protein>
    <submittedName>
        <fullName evidence="3 4">Uncharacterized protein</fullName>
    </submittedName>
</protein>
<evidence type="ECO:0000256" key="1">
    <source>
        <dbReference type="ARBA" id="ARBA00004123"/>
    </source>
</evidence>
<name>R7VFT7_CAPTE</name>
<feature type="non-terminal residue" evidence="3">
    <location>
        <position position="80"/>
    </location>
</feature>
<evidence type="ECO:0000313" key="3">
    <source>
        <dbReference type="EMBL" id="ELU14550.1"/>
    </source>
</evidence>
<reference evidence="3 5" key="2">
    <citation type="journal article" date="2013" name="Nature">
        <title>Insights into bilaterian evolution from three spiralian genomes.</title>
        <authorList>
            <person name="Simakov O."/>
            <person name="Marletaz F."/>
            <person name="Cho S.J."/>
            <person name="Edsinger-Gonzales E."/>
            <person name="Havlak P."/>
            <person name="Hellsten U."/>
            <person name="Kuo D.H."/>
            <person name="Larsson T."/>
            <person name="Lv J."/>
            <person name="Arendt D."/>
            <person name="Savage R."/>
            <person name="Osoegawa K."/>
            <person name="de Jong P."/>
            <person name="Grimwood J."/>
            <person name="Chapman J.A."/>
            <person name="Shapiro H."/>
            <person name="Aerts A."/>
            <person name="Otillar R.P."/>
            <person name="Terry A.Y."/>
            <person name="Boore J.L."/>
            <person name="Grigoriev I.V."/>
            <person name="Lindberg D.R."/>
            <person name="Seaver E.C."/>
            <person name="Weisblat D.A."/>
            <person name="Putnam N.H."/>
            <person name="Rokhsar D.S."/>
        </authorList>
    </citation>
    <scope>NUCLEOTIDE SEQUENCE</scope>
    <source>
        <strain evidence="3 5">I ESC-2004</strain>
    </source>
</reference>
<dbReference type="EMBL" id="AMQN01004821">
    <property type="status" value="NOT_ANNOTATED_CDS"/>
    <property type="molecule type" value="Genomic_DNA"/>
</dbReference>
<gene>
    <name evidence="3" type="ORF">CAPTEDRAFT_87861</name>
</gene>
<dbReference type="STRING" id="283909.R7VFT7"/>
<keyword evidence="2" id="KW-0539">Nucleus</keyword>
<dbReference type="EnsemblMetazoa" id="CapteT87861">
    <property type="protein sequence ID" value="CapteP87861"/>
    <property type="gene ID" value="CapteG87861"/>
</dbReference>
<dbReference type="GO" id="GO:0005634">
    <property type="term" value="C:nucleus"/>
    <property type="evidence" value="ECO:0007669"/>
    <property type="project" value="UniProtKB-SubCell"/>
</dbReference>
<reference evidence="5" key="1">
    <citation type="submission" date="2012-12" db="EMBL/GenBank/DDBJ databases">
        <authorList>
            <person name="Hellsten U."/>
            <person name="Grimwood J."/>
            <person name="Chapman J.A."/>
            <person name="Shapiro H."/>
            <person name="Aerts A."/>
            <person name="Otillar R.P."/>
            <person name="Terry A.Y."/>
            <person name="Boore J.L."/>
            <person name="Simakov O."/>
            <person name="Marletaz F."/>
            <person name="Cho S.-J."/>
            <person name="Edsinger-Gonzales E."/>
            <person name="Havlak P."/>
            <person name="Kuo D.-H."/>
            <person name="Larsson T."/>
            <person name="Lv J."/>
            <person name="Arendt D."/>
            <person name="Savage R."/>
            <person name="Osoegawa K."/>
            <person name="de Jong P."/>
            <person name="Lindberg D.R."/>
            <person name="Seaver E.C."/>
            <person name="Weisblat D.A."/>
            <person name="Putnam N.H."/>
            <person name="Grigoriev I.V."/>
            <person name="Rokhsar D.S."/>
        </authorList>
    </citation>
    <scope>NUCLEOTIDE SEQUENCE</scope>
    <source>
        <strain evidence="5">I ESC-2004</strain>
    </source>
</reference>
<feature type="non-terminal residue" evidence="3">
    <location>
        <position position="1"/>
    </location>
</feature>
<sequence length="80" mass="9348">QGLWHIPIEDIDRSGSFATHLFRALCLLLEVLRSAHEPSMLLHLHQQMLRTPDQGKKYIRDLDRTFVAKRAFSYCLEAIE</sequence>
<dbReference type="OMA" id="ASHMGRS"/>
<keyword evidence="5" id="KW-1185">Reference proteome</keyword>
<dbReference type="AlphaFoldDB" id="R7VFT7"/>
<dbReference type="Proteomes" id="UP000014760">
    <property type="component" value="Unassembled WGS sequence"/>
</dbReference>
<accession>R7VFT7</accession>